<dbReference type="Pfam" id="PF01454">
    <property type="entry name" value="MAGE"/>
    <property type="match status" value="1"/>
</dbReference>
<dbReference type="OMA" id="ATKMYIC"/>
<dbReference type="Gene3D" id="1.10.10.1200">
    <property type="entry name" value="MAGE homology domain, winged helix WH1 motif"/>
    <property type="match status" value="1"/>
</dbReference>
<keyword evidence="3" id="KW-1185">Reference proteome</keyword>
<dbReference type="PANTHER" id="PTHR11736">
    <property type="entry name" value="MELANOMA-ASSOCIATED ANTIGEN MAGE ANTIGEN"/>
    <property type="match status" value="1"/>
</dbReference>
<dbReference type="PROSITE" id="PS50838">
    <property type="entry name" value="MAGE"/>
    <property type="match status" value="1"/>
</dbReference>
<dbReference type="KEGG" id="dgr:6564083"/>
<dbReference type="InParanoid" id="B4JHX7"/>
<dbReference type="InterPro" id="IPR002190">
    <property type="entry name" value="MHD_dom"/>
</dbReference>
<dbReference type="OrthoDB" id="205198at2759"/>
<dbReference type="AlphaFoldDB" id="B4JHX7"/>
<name>B4JHX7_DROGR</name>
<dbReference type="Proteomes" id="UP000001070">
    <property type="component" value="Unassembled WGS sequence"/>
</dbReference>
<dbReference type="InterPro" id="IPR041898">
    <property type="entry name" value="MAGE_WH1"/>
</dbReference>
<dbReference type="HOGENOM" id="CLU_039582_2_1_1"/>
<feature type="domain" description="MAGE" evidence="1">
    <location>
        <begin position="28"/>
        <end position="227"/>
    </location>
</feature>
<protein>
    <submittedName>
        <fullName evidence="2">GH18586</fullName>
    </submittedName>
</protein>
<dbReference type="SMR" id="B4JHX7"/>
<dbReference type="InterPro" id="IPR041899">
    <property type="entry name" value="MAGE_WH2"/>
</dbReference>
<dbReference type="InterPro" id="IPR037445">
    <property type="entry name" value="MAGE"/>
</dbReference>
<dbReference type="STRING" id="7222.B4JHX7"/>
<dbReference type="EMBL" id="CH916369">
    <property type="protein sequence ID" value="EDV92885.1"/>
    <property type="molecule type" value="Genomic_DNA"/>
</dbReference>
<sequence length="267" mass="30809">MASTSRNASRGRNTAVSQSQVESWPVEIDNQVRAMLNFILCHSANKVPIKLNDLMPLAENKNELNKRIPIVSKLLEERYGIKLIQLEGTPKRYICVSEMPATSIFEITAAQRPQFTLLYIILTYIFLRGNRIEENKLYDMLDMLEVNVHEEHGYFGANISKLIEDTFVKQQYLKRERSQLSSYDDLKISYTWGPRAKSEFTYEQIVQFASKLFDQDVAFFQKQLMMAEGIDNPEMLEHISMASVNNAETSYIDLKSEHTNSIDTDSQ</sequence>
<reference evidence="2 3" key="1">
    <citation type="journal article" date="2007" name="Nature">
        <title>Evolution of genes and genomes on the Drosophila phylogeny.</title>
        <authorList>
            <consortium name="Drosophila 12 Genomes Consortium"/>
            <person name="Clark A.G."/>
            <person name="Eisen M.B."/>
            <person name="Smith D.R."/>
            <person name="Bergman C.M."/>
            <person name="Oliver B."/>
            <person name="Markow T.A."/>
            <person name="Kaufman T.C."/>
            <person name="Kellis M."/>
            <person name="Gelbart W."/>
            <person name="Iyer V.N."/>
            <person name="Pollard D.A."/>
            <person name="Sackton T.B."/>
            <person name="Larracuente A.M."/>
            <person name="Singh N.D."/>
            <person name="Abad J.P."/>
            <person name="Abt D.N."/>
            <person name="Adryan B."/>
            <person name="Aguade M."/>
            <person name="Akashi H."/>
            <person name="Anderson W.W."/>
            <person name="Aquadro C.F."/>
            <person name="Ardell D.H."/>
            <person name="Arguello R."/>
            <person name="Artieri C.G."/>
            <person name="Barbash D.A."/>
            <person name="Barker D."/>
            <person name="Barsanti P."/>
            <person name="Batterham P."/>
            <person name="Batzoglou S."/>
            <person name="Begun D."/>
            <person name="Bhutkar A."/>
            <person name="Blanco E."/>
            <person name="Bosak S.A."/>
            <person name="Bradley R.K."/>
            <person name="Brand A.D."/>
            <person name="Brent M.R."/>
            <person name="Brooks A.N."/>
            <person name="Brown R.H."/>
            <person name="Butlin R.K."/>
            <person name="Caggese C."/>
            <person name="Calvi B.R."/>
            <person name="Bernardo de Carvalho A."/>
            <person name="Caspi A."/>
            <person name="Castrezana S."/>
            <person name="Celniker S.E."/>
            <person name="Chang J.L."/>
            <person name="Chapple C."/>
            <person name="Chatterji S."/>
            <person name="Chinwalla A."/>
            <person name="Civetta A."/>
            <person name="Clifton S.W."/>
            <person name="Comeron J.M."/>
            <person name="Costello J.C."/>
            <person name="Coyne J.A."/>
            <person name="Daub J."/>
            <person name="David R.G."/>
            <person name="Delcher A.L."/>
            <person name="Delehaunty K."/>
            <person name="Do C.B."/>
            <person name="Ebling H."/>
            <person name="Edwards K."/>
            <person name="Eickbush T."/>
            <person name="Evans J.D."/>
            <person name="Filipski A."/>
            <person name="Findeiss S."/>
            <person name="Freyhult E."/>
            <person name="Fulton L."/>
            <person name="Fulton R."/>
            <person name="Garcia A.C."/>
            <person name="Gardiner A."/>
            <person name="Garfield D.A."/>
            <person name="Garvin B.E."/>
            <person name="Gibson G."/>
            <person name="Gilbert D."/>
            <person name="Gnerre S."/>
            <person name="Godfrey J."/>
            <person name="Good R."/>
            <person name="Gotea V."/>
            <person name="Gravely B."/>
            <person name="Greenberg A.J."/>
            <person name="Griffiths-Jones S."/>
            <person name="Gross S."/>
            <person name="Guigo R."/>
            <person name="Gustafson E.A."/>
            <person name="Haerty W."/>
            <person name="Hahn M.W."/>
            <person name="Halligan D.L."/>
            <person name="Halpern A.L."/>
            <person name="Halter G.M."/>
            <person name="Han M.V."/>
            <person name="Heger A."/>
            <person name="Hillier L."/>
            <person name="Hinrichs A.S."/>
            <person name="Holmes I."/>
            <person name="Hoskins R.A."/>
            <person name="Hubisz M.J."/>
            <person name="Hultmark D."/>
            <person name="Huntley M.A."/>
            <person name="Jaffe D.B."/>
            <person name="Jagadeeshan S."/>
            <person name="Jeck W.R."/>
            <person name="Johnson J."/>
            <person name="Jones C.D."/>
            <person name="Jordan W.C."/>
            <person name="Karpen G.H."/>
            <person name="Kataoka E."/>
            <person name="Keightley P.D."/>
            <person name="Kheradpour P."/>
            <person name="Kirkness E.F."/>
            <person name="Koerich L.B."/>
            <person name="Kristiansen K."/>
            <person name="Kudrna D."/>
            <person name="Kulathinal R.J."/>
            <person name="Kumar S."/>
            <person name="Kwok R."/>
            <person name="Lander E."/>
            <person name="Langley C.H."/>
            <person name="Lapoint R."/>
            <person name="Lazzaro B.P."/>
            <person name="Lee S.J."/>
            <person name="Levesque L."/>
            <person name="Li R."/>
            <person name="Lin C.F."/>
            <person name="Lin M.F."/>
            <person name="Lindblad-Toh K."/>
            <person name="Llopart A."/>
            <person name="Long M."/>
            <person name="Low L."/>
            <person name="Lozovsky E."/>
            <person name="Lu J."/>
            <person name="Luo M."/>
            <person name="Machado C.A."/>
            <person name="Makalowski W."/>
            <person name="Marzo M."/>
            <person name="Matsuda M."/>
            <person name="Matzkin L."/>
            <person name="McAllister B."/>
            <person name="McBride C.S."/>
            <person name="McKernan B."/>
            <person name="McKernan K."/>
            <person name="Mendez-Lago M."/>
            <person name="Minx P."/>
            <person name="Mollenhauer M.U."/>
            <person name="Montooth K."/>
            <person name="Mount S.M."/>
            <person name="Mu X."/>
            <person name="Myers E."/>
            <person name="Negre B."/>
            <person name="Newfeld S."/>
            <person name="Nielsen R."/>
            <person name="Noor M.A."/>
            <person name="O'Grady P."/>
            <person name="Pachter L."/>
            <person name="Papaceit M."/>
            <person name="Parisi M.J."/>
            <person name="Parisi M."/>
            <person name="Parts L."/>
            <person name="Pedersen J.S."/>
            <person name="Pesole G."/>
            <person name="Phillippy A.M."/>
            <person name="Ponting C.P."/>
            <person name="Pop M."/>
            <person name="Porcelli D."/>
            <person name="Powell J.R."/>
            <person name="Prohaska S."/>
            <person name="Pruitt K."/>
            <person name="Puig M."/>
            <person name="Quesneville H."/>
            <person name="Ram K.R."/>
            <person name="Rand D."/>
            <person name="Rasmussen M.D."/>
            <person name="Reed L.K."/>
            <person name="Reenan R."/>
            <person name="Reily A."/>
            <person name="Remington K.A."/>
            <person name="Rieger T.T."/>
            <person name="Ritchie M.G."/>
            <person name="Robin C."/>
            <person name="Rogers Y.H."/>
            <person name="Rohde C."/>
            <person name="Rozas J."/>
            <person name="Rubenfield M.J."/>
            <person name="Ruiz A."/>
            <person name="Russo S."/>
            <person name="Salzberg S.L."/>
            <person name="Sanchez-Gracia A."/>
            <person name="Saranga D.J."/>
            <person name="Sato H."/>
            <person name="Schaeffer S.W."/>
            <person name="Schatz M.C."/>
            <person name="Schlenke T."/>
            <person name="Schwartz R."/>
            <person name="Segarra C."/>
            <person name="Singh R.S."/>
            <person name="Sirot L."/>
            <person name="Sirota M."/>
            <person name="Sisneros N.B."/>
            <person name="Smith C.D."/>
            <person name="Smith T.F."/>
            <person name="Spieth J."/>
            <person name="Stage D.E."/>
            <person name="Stark A."/>
            <person name="Stephan W."/>
            <person name="Strausberg R.L."/>
            <person name="Strempel S."/>
            <person name="Sturgill D."/>
            <person name="Sutton G."/>
            <person name="Sutton G.G."/>
            <person name="Tao W."/>
            <person name="Teichmann S."/>
            <person name="Tobari Y.N."/>
            <person name="Tomimura Y."/>
            <person name="Tsolas J.M."/>
            <person name="Valente V.L."/>
            <person name="Venter E."/>
            <person name="Venter J.C."/>
            <person name="Vicario S."/>
            <person name="Vieira F.G."/>
            <person name="Vilella A.J."/>
            <person name="Villasante A."/>
            <person name="Walenz B."/>
            <person name="Wang J."/>
            <person name="Wasserman M."/>
            <person name="Watts T."/>
            <person name="Wilson D."/>
            <person name="Wilson R.K."/>
            <person name="Wing R.A."/>
            <person name="Wolfner M.F."/>
            <person name="Wong A."/>
            <person name="Wong G.K."/>
            <person name="Wu C.I."/>
            <person name="Wu G."/>
            <person name="Yamamoto D."/>
            <person name="Yang H.P."/>
            <person name="Yang S.P."/>
            <person name="Yorke J.A."/>
            <person name="Yoshida K."/>
            <person name="Zdobnov E."/>
            <person name="Zhang P."/>
            <person name="Zhang Y."/>
            <person name="Zimin A.V."/>
            <person name="Baldwin J."/>
            <person name="Abdouelleil A."/>
            <person name="Abdulkadir J."/>
            <person name="Abebe A."/>
            <person name="Abera B."/>
            <person name="Abreu J."/>
            <person name="Acer S.C."/>
            <person name="Aftuck L."/>
            <person name="Alexander A."/>
            <person name="An P."/>
            <person name="Anderson E."/>
            <person name="Anderson S."/>
            <person name="Arachi H."/>
            <person name="Azer M."/>
            <person name="Bachantsang P."/>
            <person name="Barry A."/>
            <person name="Bayul T."/>
            <person name="Berlin A."/>
            <person name="Bessette D."/>
            <person name="Bloom T."/>
            <person name="Blye J."/>
            <person name="Boguslavskiy L."/>
            <person name="Bonnet C."/>
            <person name="Boukhgalter B."/>
            <person name="Bourzgui I."/>
            <person name="Brown A."/>
            <person name="Cahill P."/>
            <person name="Channer S."/>
            <person name="Cheshatsang Y."/>
            <person name="Chuda L."/>
            <person name="Citroen M."/>
            <person name="Collymore A."/>
            <person name="Cooke P."/>
            <person name="Costello M."/>
            <person name="D'Aco K."/>
            <person name="Daza R."/>
            <person name="De Haan G."/>
            <person name="DeGray S."/>
            <person name="DeMaso C."/>
            <person name="Dhargay N."/>
            <person name="Dooley K."/>
            <person name="Dooley E."/>
            <person name="Doricent M."/>
            <person name="Dorje P."/>
            <person name="Dorjee K."/>
            <person name="Dupes A."/>
            <person name="Elong R."/>
            <person name="Falk J."/>
            <person name="Farina A."/>
            <person name="Faro S."/>
            <person name="Ferguson D."/>
            <person name="Fisher S."/>
            <person name="Foley C.D."/>
            <person name="Franke A."/>
            <person name="Friedrich D."/>
            <person name="Gadbois L."/>
            <person name="Gearin G."/>
            <person name="Gearin C.R."/>
            <person name="Giannoukos G."/>
            <person name="Goode T."/>
            <person name="Graham J."/>
            <person name="Grandbois E."/>
            <person name="Grewal S."/>
            <person name="Gyaltsen K."/>
            <person name="Hafez N."/>
            <person name="Hagos B."/>
            <person name="Hall J."/>
            <person name="Henson C."/>
            <person name="Hollinger A."/>
            <person name="Honan T."/>
            <person name="Huard M.D."/>
            <person name="Hughes L."/>
            <person name="Hurhula B."/>
            <person name="Husby M.E."/>
            <person name="Kamat A."/>
            <person name="Kanga B."/>
            <person name="Kashin S."/>
            <person name="Khazanovich D."/>
            <person name="Kisner P."/>
            <person name="Lance K."/>
            <person name="Lara M."/>
            <person name="Lee W."/>
            <person name="Lennon N."/>
            <person name="Letendre F."/>
            <person name="LeVine R."/>
            <person name="Lipovsky A."/>
            <person name="Liu X."/>
            <person name="Liu J."/>
            <person name="Liu S."/>
            <person name="Lokyitsang T."/>
            <person name="Lokyitsang Y."/>
            <person name="Lubonja R."/>
            <person name="Lui A."/>
            <person name="MacDonald P."/>
            <person name="Magnisalis V."/>
            <person name="Maru K."/>
            <person name="Matthews C."/>
            <person name="McCusker W."/>
            <person name="McDonough S."/>
            <person name="Mehta T."/>
            <person name="Meldrim J."/>
            <person name="Meneus L."/>
            <person name="Mihai O."/>
            <person name="Mihalev A."/>
            <person name="Mihova T."/>
            <person name="Mittelman R."/>
            <person name="Mlenga V."/>
            <person name="Montmayeur A."/>
            <person name="Mulrain L."/>
            <person name="Navidi A."/>
            <person name="Naylor J."/>
            <person name="Negash T."/>
            <person name="Nguyen T."/>
            <person name="Nguyen N."/>
            <person name="Nicol R."/>
            <person name="Norbu C."/>
            <person name="Norbu N."/>
            <person name="Novod N."/>
            <person name="O'Neill B."/>
            <person name="Osman S."/>
            <person name="Markiewicz E."/>
            <person name="Oyono O.L."/>
            <person name="Patti C."/>
            <person name="Phunkhang P."/>
            <person name="Pierre F."/>
            <person name="Priest M."/>
            <person name="Raghuraman S."/>
            <person name="Rege F."/>
            <person name="Reyes R."/>
            <person name="Rise C."/>
            <person name="Rogov P."/>
            <person name="Ross K."/>
            <person name="Ryan E."/>
            <person name="Settipalli S."/>
            <person name="Shea T."/>
            <person name="Sherpa N."/>
            <person name="Shi L."/>
            <person name="Shih D."/>
            <person name="Sparrow T."/>
            <person name="Spaulding J."/>
            <person name="Stalker J."/>
            <person name="Stange-Thomann N."/>
            <person name="Stavropoulos S."/>
            <person name="Stone C."/>
            <person name="Strader C."/>
            <person name="Tesfaye S."/>
            <person name="Thomson T."/>
            <person name="Thoulutsang Y."/>
            <person name="Thoulutsang D."/>
            <person name="Topham K."/>
            <person name="Topping I."/>
            <person name="Tsamla T."/>
            <person name="Vassiliev H."/>
            <person name="Vo A."/>
            <person name="Wangchuk T."/>
            <person name="Wangdi T."/>
            <person name="Weiand M."/>
            <person name="Wilkinson J."/>
            <person name="Wilson A."/>
            <person name="Yadav S."/>
            <person name="Young G."/>
            <person name="Yu Q."/>
            <person name="Zembek L."/>
            <person name="Zhong D."/>
            <person name="Zimmer A."/>
            <person name="Zwirko Z."/>
            <person name="Jaffe D.B."/>
            <person name="Alvarez P."/>
            <person name="Brockman W."/>
            <person name="Butler J."/>
            <person name="Chin C."/>
            <person name="Gnerre S."/>
            <person name="Grabherr M."/>
            <person name="Kleber M."/>
            <person name="Mauceli E."/>
            <person name="MacCallum I."/>
        </authorList>
    </citation>
    <scope>NUCLEOTIDE SEQUENCE [LARGE SCALE GENOMIC DNA]</scope>
    <source>
        <strain evidence="3">Tucson 15287-2541.00</strain>
    </source>
</reference>
<dbReference type="SMART" id="SM01373">
    <property type="entry name" value="MAGE"/>
    <property type="match status" value="1"/>
</dbReference>
<accession>B4JHX7</accession>
<evidence type="ECO:0000313" key="2">
    <source>
        <dbReference type="EMBL" id="EDV92885.1"/>
    </source>
</evidence>
<organism evidence="3">
    <name type="scientific">Drosophila grimshawi</name>
    <name type="common">Hawaiian fruit fly</name>
    <name type="synonym">Idiomyia grimshawi</name>
    <dbReference type="NCBI Taxonomy" id="7222"/>
    <lineage>
        <taxon>Eukaryota</taxon>
        <taxon>Metazoa</taxon>
        <taxon>Ecdysozoa</taxon>
        <taxon>Arthropoda</taxon>
        <taxon>Hexapoda</taxon>
        <taxon>Insecta</taxon>
        <taxon>Pterygota</taxon>
        <taxon>Neoptera</taxon>
        <taxon>Endopterygota</taxon>
        <taxon>Diptera</taxon>
        <taxon>Brachycera</taxon>
        <taxon>Muscomorpha</taxon>
        <taxon>Ephydroidea</taxon>
        <taxon>Drosophilidae</taxon>
        <taxon>Drosophila</taxon>
        <taxon>Hawaiian Drosophila</taxon>
    </lineage>
</organism>
<dbReference type="PANTHER" id="PTHR11736:SF14">
    <property type="entry name" value="NSE3 HOMOLOG, SMC5-SMC6 COMPLEX COMPONENT"/>
    <property type="match status" value="1"/>
</dbReference>
<dbReference type="GO" id="GO:0005634">
    <property type="term" value="C:nucleus"/>
    <property type="evidence" value="ECO:0007669"/>
    <property type="project" value="TreeGrafter"/>
</dbReference>
<evidence type="ECO:0000313" key="3">
    <source>
        <dbReference type="Proteomes" id="UP000001070"/>
    </source>
</evidence>
<dbReference type="PhylomeDB" id="B4JHX7"/>
<proteinExistence type="predicted"/>
<evidence type="ECO:0000259" key="1">
    <source>
        <dbReference type="PROSITE" id="PS50838"/>
    </source>
</evidence>
<dbReference type="GO" id="GO:0007406">
    <property type="term" value="P:negative regulation of neuroblast proliferation"/>
    <property type="evidence" value="ECO:0007669"/>
    <property type="project" value="EnsemblMetazoa"/>
</dbReference>
<dbReference type="Gene3D" id="1.10.10.1210">
    <property type="entry name" value="MAGE homology domain, winged helix WH2 motif"/>
    <property type="match status" value="1"/>
</dbReference>
<dbReference type="eggNOG" id="KOG4562">
    <property type="taxonomic scope" value="Eukaryota"/>
</dbReference>
<dbReference type="FunCoup" id="B4JHX7">
    <property type="interactions" value="617"/>
</dbReference>
<gene>
    <name evidence="2" type="primary">Dgri\GH18586</name>
    <name evidence="2" type="ORF">Dgri_GH18586</name>
</gene>
<dbReference type="GO" id="GO:0006974">
    <property type="term" value="P:DNA damage response"/>
    <property type="evidence" value="ECO:0007669"/>
    <property type="project" value="EnsemblMetazoa"/>
</dbReference>
<dbReference type="FunFam" id="1.10.10.1210:FF:000001">
    <property type="entry name" value="melanoma-associated antigen D1"/>
    <property type="match status" value="1"/>
</dbReference>
<dbReference type="GO" id="GO:0043524">
    <property type="term" value="P:negative regulation of neuron apoptotic process"/>
    <property type="evidence" value="ECO:0007669"/>
    <property type="project" value="EnsemblMetazoa"/>
</dbReference>